<proteinExistence type="inferred from homology"/>
<dbReference type="InterPro" id="IPR005632">
    <property type="entry name" value="Chaperone_Skp"/>
</dbReference>
<reference evidence="6 7" key="1">
    <citation type="journal article" date="2018" name="J. Microbiol.">
        <title>Aestuariibaculum marinum sp. nov., a marine bacterium isolated from seawater in South Korea.</title>
        <authorList>
            <person name="Choi J."/>
            <person name="Lee D."/>
            <person name="Jang J.H."/>
            <person name="Cha S."/>
            <person name="Seo T."/>
        </authorList>
    </citation>
    <scope>NUCLEOTIDE SEQUENCE [LARGE SCALE GENOMIC DNA]</scope>
    <source>
        <strain evidence="6 7">IP7</strain>
    </source>
</reference>
<accession>A0A8J6PV12</accession>
<keyword evidence="3 5" id="KW-0732">Signal</keyword>
<dbReference type="InterPro" id="IPR012640">
    <property type="entry name" value="Membr_lipoprot_lipid_attach_CS"/>
</dbReference>
<feature type="chain" id="PRO_5035288932" description="Type IV secretion system putative lipoprotein virB7" evidence="5">
    <location>
        <begin position="22"/>
        <end position="171"/>
    </location>
</feature>
<evidence type="ECO:0000256" key="5">
    <source>
        <dbReference type="SAM" id="SignalP"/>
    </source>
</evidence>
<evidence type="ECO:0000256" key="4">
    <source>
        <dbReference type="SAM" id="Coils"/>
    </source>
</evidence>
<protein>
    <recommendedName>
        <fullName evidence="2">Type IV secretion system putative lipoprotein virB7</fullName>
    </recommendedName>
</protein>
<sequence>MKKIFYFAALAVALTSCQQQAKIGFVDNGVVINDYQEKKDVETKYQDKEAAFRKRADSIGQAFQMEVQSKQAEAQKSSQAKAQEIMTTLQKKQQQLQQQMQMEQQMMQQEFQTDIDSVINRVKAFVKDYGKNNGYTYILGTSEAAATVMYGSEEDDLTKTITDALNEAYKK</sequence>
<dbReference type="SUPFAM" id="SSF111384">
    <property type="entry name" value="OmpH-like"/>
    <property type="match status" value="1"/>
</dbReference>
<dbReference type="GO" id="GO:0050821">
    <property type="term" value="P:protein stabilization"/>
    <property type="evidence" value="ECO:0007669"/>
    <property type="project" value="TreeGrafter"/>
</dbReference>
<dbReference type="Proteomes" id="UP000621516">
    <property type="component" value="Unassembled WGS sequence"/>
</dbReference>
<keyword evidence="7" id="KW-1185">Reference proteome</keyword>
<dbReference type="SMART" id="SM00935">
    <property type="entry name" value="OmpH"/>
    <property type="match status" value="1"/>
</dbReference>
<organism evidence="6 7">
    <name type="scientific">Aestuariibaculum marinum</name>
    <dbReference type="NCBI Taxonomy" id="2683592"/>
    <lineage>
        <taxon>Bacteria</taxon>
        <taxon>Pseudomonadati</taxon>
        <taxon>Bacteroidota</taxon>
        <taxon>Flavobacteriia</taxon>
        <taxon>Flavobacteriales</taxon>
        <taxon>Flavobacteriaceae</taxon>
    </lineage>
</organism>
<dbReference type="GO" id="GO:0005829">
    <property type="term" value="C:cytosol"/>
    <property type="evidence" value="ECO:0007669"/>
    <property type="project" value="TreeGrafter"/>
</dbReference>
<comment type="similarity">
    <text evidence="1">Belongs to the Skp family.</text>
</comment>
<dbReference type="AlphaFoldDB" id="A0A8J6PV12"/>
<dbReference type="PROSITE" id="PS51257">
    <property type="entry name" value="PROKAR_LIPOPROTEIN"/>
    <property type="match status" value="1"/>
</dbReference>
<feature type="coiled-coil region" evidence="4">
    <location>
        <begin position="79"/>
        <end position="109"/>
    </location>
</feature>
<dbReference type="RefSeq" id="WP_188222648.1">
    <property type="nucleotide sequence ID" value="NZ_JACVXD010000002.1"/>
</dbReference>
<feature type="signal peptide" evidence="5">
    <location>
        <begin position="1"/>
        <end position="21"/>
    </location>
</feature>
<evidence type="ECO:0000256" key="2">
    <source>
        <dbReference type="ARBA" id="ARBA00017922"/>
    </source>
</evidence>
<comment type="caution">
    <text evidence="6">The sequence shown here is derived from an EMBL/GenBank/DDBJ whole genome shotgun (WGS) entry which is preliminary data.</text>
</comment>
<dbReference type="PANTHER" id="PTHR35089:SF1">
    <property type="entry name" value="CHAPERONE PROTEIN SKP"/>
    <property type="match status" value="1"/>
</dbReference>
<name>A0A8J6PV12_9FLAO</name>
<evidence type="ECO:0000256" key="3">
    <source>
        <dbReference type="ARBA" id="ARBA00022729"/>
    </source>
</evidence>
<evidence type="ECO:0000313" key="6">
    <source>
        <dbReference type="EMBL" id="MBD0823336.1"/>
    </source>
</evidence>
<dbReference type="Pfam" id="PF03938">
    <property type="entry name" value="OmpH"/>
    <property type="match status" value="1"/>
</dbReference>
<dbReference type="GO" id="GO:0051082">
    <property type="term" value="F:unfolded protein binding"/>
    <property type="evidence" value="ECO:0007669"/>
    <property type="project" value="InterPro"/>
</dbReference>
<evidence type="ECO:0000256" key="1">
    <source>
        <dbReference type="ARBA" id="ARBA00009091"/>
    </source>
</evidence>
<dbReference type="EMBL" id="JACVXD010000002">
    <property type="protein sequence ID" value="MBD0823336.1"/>
    <property type="molecule type" value="Genomic_DNA"/>
</dbReference>
<evidence type="ECO:0000313" key="7">
    <source>
        <dbReference type="Proteomes" id="UP000621516"/>
    </source>
</evidence>
<keyword evidence="4" id="KW-0175">Coiled coil</keyword>
<dbReference type="Pfam" id="PF08139">
    <property type="entry name" value="LPAM_1"/>
    <property type="match status" value="1"/>
</dbReference>
<dbReference type="InterPro" id="IPR024930">
    <property type="entry name" value="Skp_dom_sf"/>
</dbReference>
<dbReference type="PANTHER" id="PTHR35089">
    <property type="entry name" value="CHAPERONE PROTEIN SKP"/>
    <property type="match status" value="1"/>
</dbReference>
<dbReference type="Gene3D" id="3.30.910.20">
    <property type="entry name" value="Skp domain"/>
    <property type="match status" value="1"/>
</dbReference>
<gene>
    <name evidence="6" type="ORF">ICJ85_04825</name>
</gene>